<keyword evidence="3" id="KW-0789">Thiol protease inhibitor</keyword>
<evidence type="ECO:0000313" key="9">
    <source>
        <dbReference type="Proteomes" id="UP000663760"/>
    </source>
</evidence>
<protein>
    <recommendedName>
        <fullName evidence="5">Cystatin domain-containing protein</fullName>
    </recommendedName>
</protein>
<dbReference type="InterPro" id="IPR000010">
    <property type="entry name" value="Cystatin_dom"/>
</dbReference>
<feature type="signal peptide" evidence="4">
    <location>
        <begin position="1"/>
        <end position="21"/>
    </location>
</feature>
<dbReference type="Gene3D" id="3.10.450.10">
    <property type="match status" value="1"/>
</dbReference>
<evidence type="ECO:0000313" key="8">
    <source>
        <dbReference type="EMBL" id="CAA7395488.1"/>
    </source>
</evidence>
<name>A0A7I8KEG9_SPIIN</name>
<feature type="chain" id="PRO_5045020023" description="Cystatin domain-containing protein" evidence="4">
    <location>
        <begin position="22"/>
        <end position="114"/>
    </location>
</feature>
<proteinExistence type="inferred from homology"/>
<sequence>MTNINHRPLLFFLFLFGSVGSQSTIPGRFYPIEVVNDPHIQEIGEFAVSENNKQSGVQLVFIRVISGEKQVVAGINFRLVVEAKEGEAVHQYETLVYEQVWTGYRQLTSFTFKA</sequence>
<evidence type="ECO:0000256" key="1">
    <source>
        <dbReference type="ARBA" id="ARBA00007233"/>
    </source>
</evidence>
<evidence type="ECO:0000256" key="4">
    <source>
        <dbReference type="SAM" id="SignalP"/>
    </source>
</evidence>
<dbReference type="PROSITE" id="PS00287">
    <property type="entry name" value="CYSTATIN"/>
    <property type="match status" value="1"/>
</dbReference>
<dbReference type="SMART" id="SM00043">
    <property type="entry name" value="CY"/>
    <property type="match status" value="1"/>
</dbReference>
<dbReference type="InterPro" id="IPR046350">
    <property type="entry name" value="Cystatin_sf"/>
</dbReference>
<evidence type="ECO:0000313" key="6">
    <source>
        <dbReference type="EMBL" id="CAA2619443.1"/>
    </source>
</evidence>
<gene>
    <name evidence="6" type="ORF">SI7747_04005610</name>
    <name evidence="7" type="ORF">SI8410_04006138</name>
    <name evidence="8" type="ORF">SI8410_04006149</name>
</gene>
<dbReference type="EMBL" id="LR746267">
    <property type="protein sequence ID" value="CAA7395477.1"/>
    <property type="molecule type" value="Genomic_DNA"/>
</dbReference>
<keyword evidence="9" id="KW-1185">Reference proteome</keyword>
<dbReference type="InterPro" id="IPR018073">
    <property type="entry name" value="Prot_inh_cystat_CS"/>
</dbReference>
<evidence type="ECO:0000256" key="2">
    <source>
        <dbReference type="ARBA" id="ARBA00022690"/>
    </source>
</evidence>
<evidence type="ECO:0000259" key="5">
    <source>
        <dbReference type="SMART" id="SM00043"/>
    </source>
</evidence>
<feature type="domain" description="Cystatin" evidence="5">
    <location>
        <begin position="24"/>
        <end position="113"/>
    </location>
</feature>
<keyword evidence="4" id="KW-0732">Signal</keyword>
<accession>A0A7I8KEG9</accession>
<dbReference type="EMBL" id="LR746267">
    <property type="protein sequence ID" value="CAA7395488.1"/>
    <property type="molecule type" value="Genomic_DNA"/>
</dbReference>
<dbReference type="GO" id="GO:0004869">
    <property type="term" value="F:cysteine-type endopeptidase inhibitor activity"/>
    <property type="evidence" value="ECO:0007669"/>
    <property type="project" value="UniProtKB-KW"/>
</dbReference>
<dbReference type="OrthoDB" id="752087at2759"/>
<reference evidence="8" key="1">
    <citation type="submission" date="2020-02" db="EMBL/GenBank/DDBJ databases">
        <authorList>
            <person name="Scholz U."/>
            <person name="Mascher M."/>
            <person name="Fiebig A."/>
        </authorList>
    </citation>
    <scope>NUCLEOTIDE SEQUENCE</scope>
</reference>
<dbReference type="SUPFAM" id="SSF54403">
    <property type="entry name" value="Cystatin/monellin"/>
    <property type="match status" value="1"/>
</dbReference>
<dbReference type="CDD" id="cd00042">
    <property type="entry name" value="CY"/>
    <property type="match status" value="1"/>
</dbReference>
<dbReference type="PANTHER" id="PTHR47364:SF2">
    <property type="entry name" value="CYSTEINE PROTEINASE INHIBITOR 5"/>
    <property type="match status" value="1"/>
</dbReference>
<dbReference type="EMBL" id="LR743591">
    <property type="protein sequence ID" value="CAA2619443.1"/>
    <property type="molecule type" value="Genomic_DNA"/>
</dbReference>
<keyword evidence="2" id="KW-0646">Protease inhibitor</keyword>
<dbReference type="AlphaFoldDB" id="A0A7I8KEG9"/>
<evidence type="ECO:0000313" key="7">
    <source>
        <dbReference type="EMBL" id="CAA7395477.1"/>
    </source>
</evidence>
<dbReference type="Pfam" id="PF16845">
    <property type="entry name" value="SQAPI"/>
    <property type="match status" value="1"/>
</dbReference>
<dbReference type="PANTHER" id="PTHR47364">
    <property type="entry name" value="CYSTEINE PROTEINASE INHIBITOR 5"/>
    <property type="match status" value="1"/>
</dbReference>
<evidence type="ECO:0000256" key="3">
    <source>
        <dbReference type="ARBA" id="ARBA00022704"/>
    </source>
</evidence>
<comment type="similarity">
    <text evidence="1">Belongs to the cystatin family. Phytocystatin subfamily.</text>
</comment>
<organism evidence="8 9">
    <name type="scientific">Spirodela intermedia</name>
    <name type="common">Intermediate duckweed</name>
    <dbReference type="NCBI Taxonomy" id="51605"/>
    <lineage>
        <taxon>Eukaryota</taxon>
        <taxon>Viridiplantae</taxon>
        <taxon>Streptophyta</taxon>
        <taxon>Embryophyta</taxon>
        <taxon>Tracheophyta</taxon>
        <taxon>Spermatophyta</taxon>
        <taxon>Magnoliopsida</taxon>
        <taxon>Liliopsida</taxon>
        <taxon>Araceae</taxon>
        <taxon>Lemnoideae</taxon>
        <taxon>Spirodela</taxon>
    </lineage>
</organism>
<dbReference type="Proteomes" id="UP000663760">
    <property type="component" value="Chromosome 4"/>
</dbReference>